<sequence>MRVRVVGVSLFLPFFSLYFYLPYSFPPLSLMAAFLFSTLFTMALGKPLVTRFRRQFSFSSCVAFLVDTCSPILGRAMGCVCLAPPRSLSKQASLAVPHFSAGSITSMTLVPHKTPPLARPLDDCVVLGQLQGTGGAQGRCRISGSGLVGRS</sequence>
<name>A0A2T2N4M2_CORCC</name>
<feature type="transmembrane region" description="Helical" evidence="1">
    <location>
        <begin position="5"/>
        <end position="21"/>
    </location>
</feature>
<dbReference type="AlphaFoldDB" id="A0A2T2N4M2"/>
<feature type="transmembrane region" description="Helical" evidence="1">
    <location>
        <begin position="27"/>
        <end position="45"/>
    </location>
</feature>
<evidence type="ECO:0000256" key="1">
    <source>
        <dbReference type="SAM" id="Phobius"/>
    </source>
</evidence>
<accession>A0A2T2N4M2</accession>
<keyword evidence="1" id="KW-0812">Transmembrane</keyword>
<keyword evidence="1" id="KW-1133">Transmembrane helix</keyword>
<keyword evidence="1" id="KW-0472">Membrane</keyword>
<protein>
    <submittedName>
        <fullName evidence="2">Uncharacterized protein</fullName>
    </submittedName>
</protein>
<proteinExistence type="predicted"/>
<reference evidence="2 3" key="1">
    <citation type="journal article" date="2018" name="Front. Microbiol.">
        <title>Genome-Wide Analysis of Corynespora cassiicola Leaf Fall Disease Putative Effectors.</title>
        <authorList>
            <person name="Lopez D."/>
            <person name="Ribeiro S."/>
            <person name="Label P."/>
            <person name="Fumanal B."/>
            <person name="Venisse J.S."/>
            <person name="Kohler A."/>
            <person name="de Oliveira R.R."/>
            <person name="Labutti K."/>
            <person name="Lipzen A."/>
            <person name="Lail K."/>
            <person name="Bauer D."/>
            <person name="Ohm R.A."/>
            <person name="Barry K.W."/>
            <person name="Spatafora J."/>
            <person name="Grigoriev I.V."/>
            <person name="Martin F.M."/>
            <person name="Pujade-Renaud V."/>
        </authorList>
    </citation>
    <scope>NUCLEOTIDE SEQUENCE [LARGE SCALE GENOMIC DNA]</scope>
    <source>
        <strain evidence="2 3">Philippines</strain>
    </source>
</reference>
<keyword evidence="3" id="KW-1185">Reference proteome</keyword>
<evidence type="ECO:0000313" key="3">
    <source>
        <dbReference type="Proteomes" id="UP000240883"/>
    </source>
</evidence>
<gene>
    <name evidence="2" type="ORF">BS50DRAFT_208344</name>
</gene>
<evidence type="ECO:0000313" key="2">
    <source>
        <dbReference type="EMBL" id="PSN60364.1"/>
    </source>
</evidence>
<dbReference type="Proteomes" id="UP000240883">
    <property type="component" value="Unassembled WGS sequence"/>
</dbReference>
<organism evidence="2 3">
    <name type="scientific">Corynespora cassiicola Philippines</name>
    <dbReference type="NCBI Taxonomy" id="1448308"/>
    <lineage>
        <taxon>Eukaryota</taxon>
        <taxon>Fungi</taxon>
        <taxon>Dikarya</taxon>
        <taxon>Ascomycota</taxon>
        <taxon>Pezizomycotina</taxon>
        <taxon>Dothideomycetes</taxon>
        <taxon>Pleosporomycetidae</taxon>
        <taxon>Pleosporales</taxon>
        <taxon>Corynesporascaceae</taxon>
        <taxon>Corynespora</taxon>
    </lineage>
</organism>
<dbReference type="EMBL" id="KZ678149">
    <property type="protein sequence ID" value="PSN60364.1"/>
    <property type="molecule type" value="Genomic_DNA"/>
</dbReference>